<dbReference type="InterPro" id="IPR018076">
    <property type="entry name" value="T2SS_GspF_dom"/>
</dbReference>
<keyword evidence="3" id="KW-1003">Cell membrane</keyword>
<dbReference type="PANTHER" id="PTHR30012:SF0">
    <property type="entry name" value="TYPE II SECRETION SYSTEM PROTEIN F-RELATED"/>
    <property type="match status" value="1"/>
</dbReference>
<dbReference type="InterPro" id="IPR003004">
    <property type="entry name" value="GspF/PilC"/>
</dbReference>
<feature type="domain" description="Type II secretion system protein GspF" evidence="9">
    <location>
        <begin position="275"/>
        <end position="397"/>
    </location>
</feature>
<evidence type="ECO:0000313" key="10">
    <source>
        <dbReference type="EMBL" id="VAX21970.1"/>
    </source>
</evidence>
<sequence>MPEFKYRACDINGVKGSGVIYGESVENVARTLASRGLYPFRINKSLFGGLREKLARLPVFLPAVSTDERISFTLRFATLLKAGVPLIQCLDLVAEQAVCRFLKETMGKVKRRVEDGTSLSEAMSEHPSVFPPVYTAMVAAGEYSGLLDKILFRLVSMLERERDAIEKAHDVTRYPKIVMIASGLAITLLTWFVVPRYADIFERINIPLPAPTVALIWFSNFVSTFWPLLIAIAVFAFTFFRLWAGTSTGKLVIDRLLLKTPLVGDVILSLVVSRWADALSALVGAGVPIIRSLELSAKVCGNEGFSARVKLVAHNVAEGAGLAGPVEHLSLAPSPAPQMISAGEVAGSLDEALAHVSEYFEKIADRKIKRIAAYTEPLLIVGLSVLVLFLALAIFLPMWDMARLAKGA</sequence>
<dbReference type="FunFam" id="1.20.81.30:FF:000001">
    <property type="entry name" value="Type II secretion system protein F"/>
    <property type="match status" value="1"/>
</dbReference>
<feature type="transmembrane region" description="Helical" evidence="8">
    <location>
        <begin position="214"/>
        <end position="240"/>
    </location>
</feature>
<accession>A0A3B1CH46</accession>
<evidence type="ECO:0000259" key="9">
    <source>
        <dbReference type="Pfam" id="PF00482"/>
    </source>
</evidence>
<keyword evidence="5 8" id="KW-0812">Transmembrane</keyword>
<dbReference type="GO" id="GO:0005886">
    <property type="term" value="C:plasma membrane"/>
    <property type="evidence" value="ECO:0007669"/>
    <property type="project" value="UniProtKB-SubCell"/>
</dbReference>
<gene>
    <name evidence="10" type="ORF">MNBD_NITROSPINAE01-466</name>
</gene>
<evidence type="ECO:0000256" key="6">
    <source>
        <dbReference type="ARBA" id="ARBA00022989"/>
    </source>
</evidence>
<evidence type="ECO:0000256" key="1">
    <source>
        <dbReference type="ARBA" id="ARBA00004429"/>
    </source>
</evidence>
<evidence type="ECO:0000256" key="3">
    <source>
        <dbReference type="ARBA" id="ARBA00022475"/>
    </source>
</evidence>
<proteinExistence type="inferred from homology"/>
<comment type="similarity">
    <text evidence="2">Belongs to the GSP F family.</text>
</comment>
<protein>
    <submittedName>
        <fullName evidence="10">Type IV fimbrial assembly protein PilC</fullName>
    </submittedName>
</protein>
<reference evidence="10" key="1">
    <citation type="submission" date="2018-06" db="EMBL/GenBank/DDBJ databases">
        <authorList>
            <person name="Zhirakovskaya E."/>
        </authorList>
    </citation>
    <scope>NUCLEOTIDE SEQUENCE</scope>
</reference>
<evidence type="ECO:0000256" key="5">
    <source>
        <dbReference type="ARBA" id="ARBA00022692"/>
    </source>
</evidence>
<dbReference type="PRINTS" id="PR00812">
    <property type="entry name" value="BCTERIALGSPF"/>
</dbReference>
<evidence type="ECO:0000256" key="4">
    <source>
        <dbReference type="ARBA" id="ARBA00022519"/>
    </source>
</evidence>
<keyword evidence="6 8" id="KW-1133">Transmembrane helix</keyword>
<name>A0A3B1CH46_9ZZZZ</name>
<dbReference type="AlphaFoldDB" id="A0A3B1CH46"/>
<feature type="transmembrane region" description="Helical" evidence="8">
    <location>
        <begin position="378"/>
        <end position="399"/>
    </location>
</feature>
<keyword evidence="7 8" id="KW-0472">Membrane</keyword>
<dbReference type="EMBL" id="UOGC01000130">
    <property type="protein sequence ID" value="VAX21970.1"/>
    <property type="molecule type" value="Genomic_DNA"/>
</dbReference>
<evidence type="ECO:0000256" key="7">
    <source>
        <dbReference type="ARBA" id="ARBA00023136"/>
    </source>
</evidence>
<dbReference type="Pfam" id="PF00482">
    <property type="entry name" value="T2SSF"/>
    <property type="match status" value="2"/>
</dbReference>
<evidence type="ECO:0000256" key="8">
    <source>
        <dbReference type="SAM" id="Phobius"/>
    </source>
</evidence>
<dbReference type="InterPro" id="IPR042094">
    <property type="entry name" value="T2SS_GspF_sf"/>
</dbReference>
<keyword evidence="4" id="KW-0997">Cell inner membrane</keyword>
<organism evidence="10">
    <name type="scientific">hydrothermal vent metagenome</name>
    <dbReference type="NCBI Taxonomy" id="652676"/>
    <lineage>
        <taxon>unclassified sequences</taxon>
        <taxon>metagenomes</taxon>
        <taxon>ecological metagenomes</taxon>
    </lineage>
</organism>
<dbReference type="Gene3D" id="1.20.81.30">
    <property type="entry name" value="Type II secretion system (T2SS), domain F"/>
    <property type="match status" value="2"/>
</dbReference>
<evidence type="ECO:0000256" key="2">
    <source>
        <dbReference type="ARBA" id="ARBA00005745"/>
    </source>
</evidence>
<feature type="transmembrane region" description="Helical" evidence="8">
    <location>
        <begin position="177"/>
        <end position="194"/>
    </location>
</feature>
<feature type="domain" description="Type II secretion system protein GspF" evidence="9">
    <location>
        <begin position="72"/>
        <end position="195"/>
    </location>
</feature>
<dbReference type="PANTHER" id="PTHR30012">
    <property type="entry name" value="GENERAL SECRETION PATHWAY PROTEIN"/>
    <property type="match status" value="1"/>
</dbReference>
<comment type="subcellular location">
    <subcellularLocation>
        <location evidence="1">Cell inner membrane</location>
        <topology evidence="1">Multi-pass membrane protein</topology>
    </subcellularLocation>
</comment>